<keyword evidence="1" id="KW-1133">Transmembrane helix</keyword>
<dbReference type="Proteomes" id="UP000009319">
    <property type="component" value="Unassembled WGS sequence"/>
</dbReference>
<feature type="transmembrane region" description="Helical" evidence="1">
    <location>
        <begin position="212"/>
        <end position="231"/>
    </location>
</feature>
<evidence type="ECO:0000256" key="1">
    <source>
        <dbReference type="SAM" id="Phobius"/>
    </source>
</evidence>
<proteinExistence type="predicted"/>
<feature type="transmembrane region" description="Helical" evidence="1">
    <location>
        <begin position="83"/>
        <end position="101"/>
    </location>
</feature>
<evidence type="ECO:0008006" key="4">
    <source>
        <dbReference type="Google" id="ProtNLM"/>
    </source>
</evidence>
<reference evidence="2 3" key="1">
    <citation type="journal article" date="2013" name="Genome Announc.">
        <title>Draft Genome Sequence of Rhizobium mesoamericanum STM3625, a Nitrogen-Fixing Symbiont of Mimosa pudica Isolated in French Guiana (South America).</title>
        <authorList>
            <person name="Moulin L."/>
            <person name="Mornico D."/>
            <person name="Melkonian R."/>
            <person name="Klonowska A."/>
        </authorList>
    </citation>
    <scope>NUCLEOTIDE SEQUENCE [LARGE SCALE GENOMIC DNA]</scope>
    <source>
        <strain evidence="2 3">STM3625</strain>
    </source>
</reference>
<feature type="transmembrane region" description="Helical" evidence="1">
    <location>
        <begin position="143"/>
        <end position="162"/>
    </location>
</feature>
<dbReference type="AlphaFoldDB" id="K0Q482"/>
<feature type="transmembrane region" description="Helical" evidence="1">
    <location>
        <begin position="332"/>
        <end position="352"/>
    </location>
</feature>
<name>K0Q482_9HYPH</name>
<dbReference type="EMBL" id="CANI01000043">
    <property type="protein sequence ID" value="CCM79307.1"/>
    <property type="molecule type" value="Genomic_DNA"/>
</dbReference>
<dbReference type="InterPro" id="IPR051533">
    <property type="entry name" value="WaaL-like"/>
</dbReference>
<keyword evidence="1" id="KW-0472">Membrane</keyword>
<dbReference type="eggNOG" id="ENOG502ZAGS">
    <property type="taxonomic scope" value="Bacteria"/>
</dbReference>
<feature type="transmembrane region" description="Helical" evidence="1">
    <location>
        <begin position="252"/>
        <end position="271"/>
    </location>
</feature>
<gene>
    <name evidence="2" type="ORF">BN77_p10564</name>
</gene>
<comment type="caution">
    <text evidence="2">The sequence shown here is derived from an EMBL/GenBank/DDBJ whole genome shotgun (WGS) entry which is preliminary data.</text>
</comment>
<accession>K0Q482</accession>
<protein>
    <recommendedName>
        <fullName evidence="4">O-antigen polymerase</fullName>
    </recommendedName>
</protein>
<dbReference type="PANTHER" id="PTHR37422">
    <property type="entry name" value="TEICHURONIC ACID BIOSYNTHESIS PROTEIN TUAE"/>
    <property type="match status" value="1"/>
</dbReference>
<evidence type="ECO:0000313" key="3">
    <source>
        <dbReference type="Proteomes" id="UP000009319"/>
    </source>
</evidence>
<dbReference type="HOGENOM" id="CLU_040925_0_0_5"/>
<feature type="transmembrane region" description="Helical" evidence="1">
    <location>
        <begin position="29"/>
        <end position="46"/>
    </location>
</feature>
<evidence type="ECO:0000313" key="2">
    <source>
        <dbReference type="EMBL" id="CCM79307.1"/>
    </source>
</evidence>
<feature type="transmembrane region" description="Helical" evidence="1">
    <location>
        <begin position="6"/>
        <end position="22"/>
    </location>
</feature>
<dbReference type="RefSeq" id="WP_007536472.1">
    <property type="nucleotide sequence ID" value="NZ_HF536773.1"/>
</dbReference>
<feature type="transmembrane region" description="Helical" evidence="1">
    <location>
        <begin position="291"/>
        <end position="320"/>
    </location>
</feature>
<sequence length="404" mass="44372">MSVYRLTLCVTIFPSVFLWVMGRAGKMRIADFAVILFACWRAASFLVVDGSIAFQAIGISFVETIGPYFLARSCVRSADDFRAMATTLFVVIAVMLPFAFLEATTGQRVILNVFGTILPTYHDFGMEFRAGLARVQGPFDHSILFGAFCSSGFALTFLVVGFQNRFIARYAKAGIVAFTAALSLSAGPVLGIAIQCLLLAWKRLADAIGTKFLSIVTITAYLVVQGIFWIVSNRSLIEVLLGRLTFDPMSYWSRRLIFDYAWLSVANHPLFGTALGRWDRPVWMPPSIDNFWLAFAVMHGIPAALLLGLAVLISVVSIALKSGLDEKQAEYRAAYIITVLNWGLVGMTVYYWDAVYVLFLLLLGSGLWIRDSVPDAAFAPGAALTGSRLSNSPKSSRLARKSEV</sequence>
<feature type="transmembrane region" description="Helical" evidence="1">
    <location>
        <begin position="174"/>
        <end position="200"/>
    </location>
</feature>
<dbReference type="PANTHER" id="PTHR37422:SF13">
    <property type="entry name" value="LIPOPOLYSACCHARIDE BIOSYNTHESIS PROTEIN PA4999-RELATED"/>
    <property type="match status" value="1"/>
</dbReference>
<keyword evidence="1" id="KW-0812">Transmembrane</keyword>
<feature type="transmembrane region" description="Helical" evidence="1">
    <location>
        <begin position="52"/>
        <end position="71"/>
    </location>
</feature>
<keyword evidence="3" id="KW-1185">Reference proteome</keyword>
<organism evidence="2 3">
    <name type="scientific">Rhizobium mesoamericanum STM3625</name>
    <dbReference type="NCBI Taxonomy" id="1211777"/>
    <lineage>
        <taxon>Bacteria</taxon>
        <taxon>Pseudomonadati</taxon>
        <taxon>Pseudomonadota</taxon>
        <taxon>Alphaproteobacteria</taxon>
        <taxon>Hyphomicrobiales</taxon>
        <taxon>Rhizobiaceae</taxon>
        <taxon>Rhizobium/Agrobacterium group</taxon>
        <taxon>Rhizobium</taxon>
    </lineage>
</organism>